<comment type="similarity">
    <text evidence="2">Belongs to the mitochondrial carrier (TC 2.A.29) family.</text>
</comment>
<dbReference type="InParanoid" id="A0A1Z5KHC4"/>
<proteinExistence type="inferred from homology"/>
<evidence type="ECO:0000256" key="9">
    <source>
        <dbReference type="ARBA" id="ARBA00023136"/>
    </source>
</evidence>
<evidence type="ECO:0000256" key="6">
    <source>
        <dbReference type="ARBA" id="ARBA00022792"/>
    </source>
</evidence>
<dbReference type="GO" id="GO:1990547">
    <property type="term" value="P:mitochondrial phosphate ion transmembrane transport"/>
    <property type="evidence" value="ECO:0007669"/>
    <property type="project" value="InterPro"/>
</dbReference>
<feature type="repeat" description="Solcar" evidence="10">
    <location>
        <begin position="498"/>
        <end position="585"/>
    </location>
</feature>
<keyword evidence="8" id="KW-0496">Mitochondrion</keyword>
<evidence type="ECO:0000256" key="8">
    <source>
        <dbReference type="ARBA" id="ARBA00023128"/>
    </source>
</evidence>
<evidence type="ECO:0000256" key="4">
    <source>
        <dbReference type="ARBA" id="ARBA00022692"/>
    </source>
</evidence>
<keyword evidence="4 10" id="KW-0812">Transmembrane</keyword>
<dbReference type="InterPro" id="IPR023395">
    <property type="entry name" value="MCP_dom_sf"/>
</dbReference>
<dbReference type="Proteomes" id="UP000198406">
    <property type="component" value="Unassembled WGS sequence"/>
</dbReference>
<evidence type="ECO:0000256" key="7">
    <source>
        <dbReference type="ARBA" id="ARBA00022989"/>
    </source>
</evidence>
<dbReference type="EMBL" id="BDSP01000227">
    <property type="protein sequence ID" value="GAX25525.1"/>
    <property type="molecule type" value="Genomic_DNA"/>
</dbReference>
<evidence type="ECO:0000256" key="1">
    <source>
        <dbReference type="ARBA" id="ARBA00004448"/>
    </source>
</evidence>
<organism evidence="11 12">
    <name type="scientific">Fistulifera solaris</name>
    <name type="common">Oleaginous diatom</name>
    <dbReference type="NCBI Taxonomy" id="1519565"/>
    <lineage>
        <taxon>Eukaryota</taxon>
        <taxon>Sar</taxon>
        <taxon>Stramenopiles</taxon>
        <taxon>Ochrophyta</taxon>
        <taxon>Bacillariophyta</taxon>
        <taxon>Bacillariophyceae</taxon>
        <taxon>Bacillariophycidae</taxon>
        <taxon>Naviculales</taxon>
        <taxon>Naviculaceae</taxon>
        <taxon>Fistulifera</taxon>
    </lineage>
</organism>
<evidence type="ECO:0000256" key="10">
    <source>
        <dbReference type="PROSITE-ProRule" id="PRU00282"/>
    </source>
</evidence>
<dbReference type="PROSITE" id="PS50920">
    <property type="entry name" value="SOLCAR"/>
    <property type="match status" value="3"/>
</dbReference>
<keyword evidence="3" id="KW-0813">Transport</keyword>
<dbReference type="AlphaFoldDB" id="A0A1Z5KHC4"/>
<keyword evidence="6" id="KW-0999">Mitochondrion inner membrane</keyword>
<keyword evidence="12" id="KW-1185">Reference proteome</keyword>
<evidence type="ECO:0000256" key="5">
    <source>
        <dbReference type="ARBA" id="ARBA00022737"/>
    </source>
</evidence>
<name>A0A1Z5KHC4_FISSO</name>
<dbReference type="InterPro" id="IPR018108">
    <property type="entry name" value="MCP_transmembrane"/>
</dbReference>
<dbReference type="InterPro" id="IPR044677">
    <property type="entry name" value="SLC25A3/Pic2/Mir1-like"/>
</dbReference>
<comment type="subcellular location">
    <subcellularLocation>
        <location evidence="1">Mitochondrion inner membrane</location>
        <topology evidence="1">Multi-pass membrane protein</topology>
    </subcellularLocation>
</comment>
<keyword evidence="9 10" id="KW-0472">Membrane</keyword>
<feature type="repeat" description="Solcar" evidence="10">
    <location>
        <begin position="396"/>
        <end position="484"/>
    </location>
</feature>
<evidence type="ECO:0008006" key="13">
    <source>
        <dbReference type="Google" id="ProtNLM"/>
    </source>
</evidence>
<comment type="caution">
    <text evidence="11">The sequence shown here is derived from an EMBL/GenBank/DDBJ whole genome shotgun (WGS) entry which is preliminary data.</text>
</comment>
<dbReference type="Gene3D" id="1.50.40.10">
    <property type="entry name" value="Mitochondrial carrier domain"/>
    <property type="match status" value="1"/>
</dbReference>
<accession>A0A1Z5KHC4</accession>
<keyword evidence="7" id="KW-1133">Transmembrane helix</keyword>
<dbReference type="PANTHER" id="PTHR45671">
    <property type="entry name" value="SOLUTE CARRIER FAMILY 25 (MITOCHONDRIAL CARRIER PHOSPHATE CARRIER), MEMBER 3, LIKE-RELATED-RELATED"/>
    <property type="match status" value="1"/>
</dbReference>
<dbReference type="PANTHER" id="PTHR45671:SF12">
    <property type="entry name" value="MITOCHONDRIAL PHOSPHATE CARRIER PROTEIN"/>
    <property type="match status" value="1"/>
</dbReference>
<evidence type="ECO:0000313" key="12">
    <source>
        <dbReference type="Proteomes" id="UP000198406"/>
    </source>
</evidence>
<sequence>MNNCRADRRIYVDPTRYCGHQHGRRKLNLRAKHEKKPSIDEDSSSFSQKRRNTLLSIGSLSLILPQTASAVTLEDPLEAIAVGKGRWIPLKDDFSERPFVDSSSTAIFCTYATRFLIRYDRGVQQWWYDLQQTSSLLSPSQRQEVCQTQFGAFAKSLQNGFEAQDFSQLWDQFHQSYALNNAEAEQQLLILFALLPSELQPVQRMDAVYRKNRPALSLGVAASEKQILQQLSDNLQLLLPSDVVRVVRQHQTDGPVSFELYPPPLLELSMSNHQTLAAFGPISIKSALTRVKPIYGWETYAMFGLSGASGCALTHSLVVPLDVVKTRSQTNPDGTKSFIDSAQRIWEDEGWRGFLLGSQATVVGYFWYGLSVYPAYAFFKRFLSQQALPAEVAAVHANDVALIAGALASVIASLGLTPLEAARIRVVADPRTYQAAGLIGTLQAIASEGSVGWKNLYSGLPSLMTRQVIFGTVKFVSFERACEAIYGISPIMKETTSTALLVSLVAGAFAGSLSSIVSQPADSVLTYVAKNNDTNGVSLGVIEGCRRMVECEGWKSLFRGLGSRCVWAGSIIAGQFMLYDVFRAYFHVTGEDLSQVFTIAATR</sequence>
<gene>
    <name evidence="11" type="ORF">FisN_15Hh157</name>
</gene>
<dbReference type="OrthoDB" id="427452at2759"/>
<feature type="repeat" description="Solcar" evidence="10">
    <location>
        <begin position="298"/>
        <end position="382"/>
    </location>
</feature>
<evidence type="ECO:0000256" key="2">
    <source>
        <dbReference type="ARBA" id="ARBA00006375"/>
    </source>
</evidence>
<keyword evidence="5" id="KW-0677">Repeat</keyword>
<evidence type="ECO:0000256" key="3">
    <source>
        <dbReference type="ARBA" id="ARBA00022448"/>
    </source>
</evidence>
<dbReference type="GO" id="GO:0005315">
    <property type="term" value="F:phosphate transmembrane transporter activity"/>
    <property type="evidence" value="ECO:0007669"/>
    <property type="project" value="InterPro"/>
</dbReference>
<reference evidence="11 12" key="1">
    <citation type="journal article" date="2015" name="Plant Cell">
        <title>Oil accumulation by the oleaginous diatom Fistulifera solaris as revealed by the genome and transcriptome.</title>
        <authorList>
            <person name="Tanaka T."/>
            <person name="Maeda Y."/>
            <person name="Veluchamy A."/>
            <person name="Tanaka M."/>
            <person name="Abida H."/>
            <person name="Marechal E."/>
            <person name="Bowler C."/>
            <person name="Muto M."/>
            <person name="Sunaga Y."/>
            <person name="Tanaka M."/>
            <person name="Yoshino T."/>
            <person name="Taniguchi T."/>
            <person name="Fukuda Y."/>
            <person name="Nemoto M."/>
            <person name="Matsumoto M."/>
            <person name="Wong P.S."/>
            <person name="Aburatani S."/>
            <person name="Fujibuchi W."/>
        </authorList>
    </citation>
    <scope>NUCLEOTIDE SEQUENCE [LARGE SCALE GENOMIC DNA]</scope>
    <source>
        <strain evidence="11 12">JPCC DA0580</strain>
    </source>
</reference>
<dbReference type="SUPFAM" id="SSF103506">
    <property type="entry name" value="Mitochondrial carrier"/>
    <property type="match status" value="1"/>
</dbReference>
<dbReference type="Pfam" id="PF00153">
    <property type="entry name" value="Mito_carr"/>
    <property type="match status" value="3"/>
</dbReference>
<protein>
    <recommendedName>
        <fullName evidence="13">Solute carrier family 25 (Mitochondrial phosphate transporter), member 23/24/25/41</fullName>
    </recommendedName>
</protein>
<evidence type="ECO:0000313" key="11">
    <source>
        <dbReference type="EMBL" id="GAX25525.1"/>
    </source>
</evidence>
<dbReference type="GO" id="GO:0005743">
    <property type="term" value="C:mitochondrial inner membrane"/>
    <property type="evidence" value="ECO:0007669"/>
    <property type="project" value="UniProtKB-SubCell"/>
</dbReference>